<keyword evidence="6" id="KW-0695">RNA-directed DNA polymerase</keyword>
<evidence type="ECO:0000256" key="4">
    <source>
        <dbReference type="ARBA" id="ARBA00022759"/>
    </source>
</evidence>
<dbReference type="GO" id="GO:0016787">
    <property type="term" value="F:hydrolase activity"/>
    <property type="evidence" value="ECO:0007669"/>
    <property type="project" value="UniProtKB-KW"/>
</dbReference>
<dbReference type="FunFam" id="3.10.20.370:FF:000001">
    <property type="entry name" value="Retrovirus-related Pol polyprotein from transposon 17.6-like protein"/>
    <property type="match status" value="1"/>
</dbReference>
<feature type="domain" description="Reverse transcriptase RNase H-like" evidence="7">
    <location>
        <begin position="8"/>
        <end position="87"/>
    </location>
</feature>
<gene>
    <name evidence="8" type="ORF">CINCED_3A007891</name>
</gene>
<keyword evidence="2" id="KW-0548">Nucleotidyltransferase</keyword>
<sequence length="103" mass="11681">MSKVTAPFERSIEIQTDASKNGLGAVMLQERHPIAFASRNLTKTVQKYAQIEIELLAKCFSVEMFHIYICGQKDITVATDHKPLLITLSFLVWEVSDRKNRGL</sequence>
<dbReference type="Proteomes" id="UP000325440">
    <property type="component" value="Unassembled WGS sequence"/>
</dbReference>
<dbReference type="PANTHER" id="PTHR37984:SF8">
    <property type="entry name" value="CCHC-TYPE DOMAIN-CONTAINING PROTEIN"/>
    <property type="match status" value="1"/>
</dbReference>
<keyword evidence="5" id="KW-0378">Hydrolase</keyword>
<keyword evidence="3" id="KW-0540">Nuclease</keyword>
<dbReference type="SUPFAM" id="SSF56672">
    <property type="entry name" value="DNA/RNA polymerases"/>
    <property type="match status" value="1"/>
</dbReference>
<evidence type="ECO:0000256" key="1">
    <source>
        <dbReference type="ARBA" id="ARBA00022679"/>
    </source>
</evidence>
<dbReference type="AlphaFoldDB" id="A0A5E4NKD2"/>
<keyword evidence="9" id="KW-1185">Reference proteome</keyword>
<dbReference type="InterPro" id="IPR041373">
    <property type="entry name" value="RT_RNaseH"/>
</dbReference>
<dbReference type="GO" id="GO:0004519">
    <property type="term" value="F:endonuclease activity"/>
    <property type="evidence" value="ECO:0007669"/>
    <property type="project" value="UniProtKB-KW"/>
</dbReference>
<dbReference type="PANTHER" id="PTHR37984">
    <property type="entry name" value="PROTEIN CBG26694"/>
    <property type="match status" value="1"/>
</dbReference>
<evidence type="ECO:0000256" key="6">
    <source>
        <dbReference type="ARBA" id="ARBA00022918"/>
    </source>
</evidence>
<evidence type="ECO:0000313" key="8">
    <source>
        <dbReference type="EMBL" id="VVC44173.1"/>
    </source>
</evidence>
<evidence type="ECO:0000259" key="7">
    <source>
        <dbReference type="Pfam" id="PF17917"/>
    </source>
</evidence>
<dbReference type="GO" id="GO:0003964">
    <property type="term" value="F:RNA-directed DNA polymerase activity"/>
    <property type="evidence" value="ECO:0007669"/>
    <property type="project" value="UniProtKB-KW"/>
</dbReference>
<protein>
    <recommendedName>
        <fullName evidence="7">Reverse transcriptase RNase H-like domain-containing protein</fullName>
    </recommendedName>
</protein>
<dbReference type="EMBL" id="CABPRJ010002376">
    <property type="protein sequence ID" value="VVC44173.1"/>
    <property type="molecule type" value="Genomic_DNA"/>
</dbReference>
<keyword evidence="1" id="KW-0808">Transferase</keyword>
<dbReference type="Pfam" id="PF17917">
    <property type="entry name" value="RT_RNaseH"/>
    <property type="match status" value="1"/>
</dbReference>
<dbReference type="InterPro" id="IPR043502">
    <property type="entry name" value="DNA/RNA_pol_sf"/>
</dbReference>
<accession>A0A5E4NKD2</accession>
<dbReference type="InterPro" id="IPR050951">
    <property type="entry name" value="Retrovirus_Pol_polyprotein"/>
</dbReference>
<proteinExistence type="predicted"/>
<evidence type="ECO:0000256" key="2">
    <source>
        <dbReference type="ARBA" id="ARBA00022695"/>
    </source>
</evidence>
<name>A0A5E4NKD2_9HEMI</name>
<evidence type="ECO:0000313" key="9">
    <source>
        <dbReference type="Proteomes" id="UP000325440"/>
    </source>
</evidence>
<dbReference type="OrthoDB" id="6627110at2759"/>
<evidence type="ECO:0000256" key="5">
    <source>
        <dbReference type="ARBA" id="ARBA00022801"/>
    </source>
</evidence>
<organism evidence="8 9">
    <name type="scientific">Cinara cedri</name>
    <dbReference type="NCBI Taxonomy" id="506608"/>
    <lineage>
        <taxon>Eukaryota</taxon>
        <taxon>Metazoa</taxon>
        <taxon>Ecdysozoa</taxon>
        <taxon>Arthropoda</taxon>
        <taxon>Hexapoda</taxon>
        <taxon>Insecta</taxon>
        <taxon>Pterygota</taxon>
        <taxon>Neoptera</taxon>
        <taxon>Paraneoptera</taxon>
        <taxon>Hemiptera</taxon>
        <taxon>Sternorrhyncha</taxon>
        <taxon>Aphidomorpha</taxon>
        <taxon>Aphidoidea</taxon>
        <taxon>Aphididae</taxon>
        <taxon>Lachninae</taxon>
        <taxon>Cinara</taxon>
    </lineage>
</organism>
<reference evidence="8 9" key="1">
    <citation type="submission" date="2019-08" db="EMBL/GenBank/DDBJ databases">
        <authorList>
            <person name="Alioto T."/>
            <person name="Alioto T."/>
            <person name="Gomez Garrido J."/>
        </authorList>
    </citation>
    <scope>NUCLEOTIDE SEQUENCE [LARGE SCALE GENOMIC DNA]</scope>
</reference>
<keyword evidence="4" id="KW-0255">Endonuclease</keyword>
<evidence type="ECO:0000256" key="3">
    <source>
        <dbReference type="ARBA" id="ARBA00022722"/>
    </source>
</evidence>